<comment type="function">
    <text evidence="5">Catalyzes the oxidation of either pyridoxine 5'-phosphate (PNP) or pyridoxamine 5'-phosphate (PMP) into pyridoxal 5'-phosphate (PLP).</text>
</comment>
<dbReference type="InterPro" id="IPR012349">
    <property type="entry name" value="Split_barrel_FMN-bd"/>
</dbReference>
<accession>A0ABW2MR28</accession>
<evidence type="ECO:0000256" key="3">
    <source>
        <dbReference type="ARBA" id="ARBA00022643"/>
    </source>
</evidence>
<comment type="catalytic activity">
    <reaction evidence="5">
        <text>pyridoxine 5'-phosphate + O2 = pyridoxal 5'-phosphate + H2O2</text>
        <dbReference type="Rhea" id="RHEA:15149"/>
        <dbReference type="ChEBI" id="CHEBI:15379"/>
        <dbReference type="ChEBI" id="CHEBI:16240"/>
        <dbReference type="ChEBI" id="CHEBI:58589"/>
        <dbReference type="ChEBI" id="CHEBI:597326"/>
        <dbReference type="EC" id="1.4.3.5"/>
    </reaction>
</comment>
<dbReference type="PROSITE" id="PS01064">
    <property type="entry name" value="PYRIDOX_OXIDASE"/>
    <property type="match status" value="1"/>
</dbReference>
<feature type="binding site" evidence="5">
    <location>
        <position position="187"/>
    </location>
    <ligand>
        <name>FMN</name>
        <dbReference type="ChEBI" id="CHEBI:58210"/>
    </ligand>
</feature>
<comment type="cofactor">
    <cofactor evidence="5">
        <name>FMN</name>
        <dbReference type="ChEBI" id="CHEBI:58210"/>
    </cofactor>
    <text evidence="5">Binds 1 FMN per subunit.</text>
</comment>
<feature type="binding site" evidence="5">
    <location>
        <position position="125"/>
    </location>
    <ligand>
        <name>substrate</name>
    </ligand>
</feature>
<comment type="caution">
    <text evidence="8">The sequence shown here is derived from an EMBL/GenBank/DDBJ whole genome shotgun (WGS) entry which is preliminary data.</text>
</comment>
<dbReference type="RefSeq" id="WP_380217172.1">
    <property type="nucleotide sequence ID" value="NZ_JBHTBN010000002.1"/>
</dbReference>
<proteinExistence type="inferred from homology"/>
<dbReference type="EC" id="1.4.3.5" evidence="5"/>
<reference evidence="9" key="1">
    <citation type="journal article" date="2019" name="Int. J. Syst. Evol. Microbiol.">
        <title>The Global Catalogue of Microorganisms (GCM) 10K type strain sequencing project: providing services to taxonomists for standard genome sequencing and annotation.</title>
        <authorList>
            <consortium name="The Broad Institute Genomics Platform"/>
            <consortium name="The Broad Institute Genome Sequencing Center for Infectious Disease"/>
            <person name="Wu L."/>
            <person name="Ma J."/>
        </authorList>
    </citation>
    <scope>NUCLEOTIDE SEQUENCE [LARGE SCALE GENOMIC DNA]</scope>
    <source>
        <strain evidence="9">CGMCC 1.16306</strain>
    </source>
</reference>
<name>A0ABW2MR28_9FLAO</name>
<dbReference type="Pfam" id="PF10590">
    <property type="entry name" value="PNP_phzG_C"/>
    <property type="match status" value="1"/>
</dbReference>
<feature type="binding site" evidence="5">
    <location>
        <begin position="142"/>
        <end position="143"/>
    </location>
    <ligand>
        <name>FMN</name>
        <dbReference type="ChEBI" id="CHEBI:58210"/>
    </ligand>
</feature>
<evidence type="ECO:0000313" key="8">
    <source>
        <dbReference type="EMBL" id="MFC7357329.1"/>
    </source>
</evidence>
<dbReference type="EMBL" id="JBHTBN010000002">
    <property type="protein sequence ID" value="MFC7357329.1"/>
    <property type="molecule type" value="Genomic_DNA"/>
</dbReference>
<protein>
    <recommendedName>
        <fullName evidence="5">Pyridoxine/pyridoxamine 5'-phosphate oxidase</fullName>
        <ecNumber evidence="5">1.4.3.5</ecNumber>
    </recommendedName>
    <alternativeName>
        <fullName evidence="5">PNP/PMP oxidase</fullName>
        <shortName evidence="5">PNPOx</shortName>
    </alternativeName>
    <alternativeName>
        <fullName evidence="5">Pyridoxal 5'-phosphate synthase</fullName>
    </alternativeName>
</protein>
<comment type="pathway">
    <text evidence="5">Cofactor metabolism; pyridoxal 5'-phosphate salvage; pyridoxal 5'-phosphate from pyridoxamine 5'-phosphate: step 1/1.</text>
</comment>
<feature type="binding site" evidence="5">
    <location>
        <position position="133"/>
    </location>
    <ligand>
        <name>substrate</name>
    </ligand>
</feature>
<dbReference type="InterPro" id="IPR000659">
    <property type="entry name" value="Pyridox_Oxase"/>
</dbReference>
<evidence type="ECO:0000313" key="9">
    <source>
        <dbReference type="Proteomes" id="UP001596415"/>
    </source>
</evidence>
<dbReference type="NCBIfam" id="NF004231">
    <property type="entry name" value="PRK05679.1"/>
    <property type="match status" value="1"/>
</dbReference>
<feature type="binding site" evidence="5">
    <location>
        <begin position="63"/>
        <end position="68"/>
    </location>
    <ligand>
        <name>FMN</name>
        <dbReference type="ChEBI" id="CHEBI:58210"/>
    </ligand>
</feature>
<keyword evidence="9" id="KW-1185">Reference proteome</keyword>
<dbReference type="PANTHER" id="PTHR10851">
    <property type="entry name" value="PYRIDOXINE-5-PHOSPHATE OXIDASE"/>
    <property type="match status" value="1"/>
</dbReference>
<feature type="binding site" evidence="5">
    <location>
        <begin position="193"/>
        <end position="195"/>
    </location>
    <ligand>
        <name>substrate</name>
    </ligand>
</feature>
<dbReference type="Pfam" id="PF01243">
    <property type="entry name" value="PNPOx_N"/>
    <property type="match status" value="1"/>
</dbReference>
<dbReference type="Proteomes" id="UP001596415">
    <property type="component" value="Unassembled WGS sequence"/>
</dbReference>
<evidence type="ECO:0000259" key="6">
    <source>
        <dbReference type="Pfam" id="PF01243"/>
    </source>
</evidence>
<feature type="domain" description="Pyridoxamine 5'-phosphate oxidase N-terminal" evidence="6">
    <location>
        <begin position="43"/>
        <end position="154"/>
    </location>
</feature>
<feature type="binding site" evidence="5">
    <location>
        <position position="129"/>
    </location>
    <ligand>
        <name>substrate</name>
    </ligand>
</feature>
<evidence type="ECO:0000256" key="1">
    <source>
        <dbReference type="ARBA" id="ARBA00007301"/>
    </source>
</evidence>
<evidence type="ECO:0000256" key="5">
    <source>
        <dbReference type="HAMAP-Rule" id="MF_01629"/>
    </source>
</evidence>
<dbReference type="PIRSF" id="PIRSF000190">
    <property type="entry name" value="Pyd_amn-ph_oxd"/>
    <property type="match status" value="1"/>
</dbReference>
<comment type="subunit">
    <text evidence="5">Homodimer.</text>
</comment>
<dbReference type="HAMAP" id="MF_01629">
    <property type="entry name" value="PdxH"/>
    <property type="match status" value="1"/>
</dbReference>
<evidence type="ECO:0000259" key="7">
    <source>
        <dbReference type="Pfam" id="PF10590"/>
    </source>
</evidence>
<feature type="binding site" evidence="5">
    <location>
        <position position="85"/>
    </location>
    <ligand>
        <name>FMN</name>
        <dbReference type="ChEBI" id="CHEBI:58210"/>
    </ligand>
</feature>
<sequence>MNTNLHNYRKSYEKGELTIESVAKSPFDQFENWFSEAEKSNTVDEINAMTLSTVDAEGFPRGRVVLLKEYDDEGYIFYTNYKSEKGQSIAFNPNVCISFFWPALEQQIIIKGIASKVSEEKAVNYFRQRPRKSQLGALVSNQSEEIKDRATLEERLLALEQKYEGEAIPKPENWGGYKIFPVEFEFWQGRRSRLHDRIVYRKNGEDWNVRRVQP</sequence>
<comment type="caution">
    <text evidence="5">Lacks conserved residue(s) required for the propagation of feature annotation.</text>
</comment>
<feature type="domain" description="Pyridoxine 5'-phosphate oxidase dimerisation C-terminal" evidence="7">
    <location>
        <begin position="174"/>
        <end position="214"/>
    </location>
</feature>
<evidence type="ECO:0000256" key="4">
    <source>
        <dbReference type="ARBA" id="ARBA00023002"/>
    </source>
</evidence>
<dbReference type="SUPFAM" id="SSF50475">
    <property type="entry name" value="FMN-binding split barrel"/>
    <property type="match status" value="1"/>
</dbReference>
<feature type="binding site" evidence="5">
    <location>
        <position position="107"/>
    </location>
    <ligand>
        <name>FMN</name>
        <dbReference type="ChEBI" id="CHEBI:58210"/>
    </ligand>
</feature>
<dbReference type="GO" id="GO:0004733">
    <property type="term" value="F:pyridoxamine phosphate oxidase activity"/>
    <property type="evidence" value="ECO:0007669"/>
    <property type="project" value="UniProtKB-EC"/>
</dbReference>
<evidence type="ECO:0000256" key="2">
    <source>
        <dbReference type="ARBA" id="ARBA00022630"/>
    </source>
</evidence>
<gene>
    <name evidence="5 8" type="primary">pdxH</name>
    <name evidence="8" type="ORF">ACFQO1_06500</name>
</gene>
<dbReference type="InterPro" id="IPR019576">
    <property type="entry name" value="Pyridoxamine_oxidase_dimer_C"/>
</dbReference>
<keyword evidence="3 5" id="KW-0288">FMN</keyword>
<keyword evidence="4 5" id="KW-0560">Oxidoreductase</keyword>
<keyword evidence="5" id="KW-0664">Pyridoxine biosynthesis</keyword>
<feature type="binding site" evidence="5">
    <location>
        <position position="197"/>
    </location>
    <ligand>
        <name>FMN</name>
        <dbReference type="ChEBI" id="CHEBI:58210"/>
    </ligand>
</feature>
<dbReference type="Gene3D" id="2.30.110.10">
    <property type="entry name" value="Electron Transport, Fmn-binding Protein, Chain A"/>
    <property type="match status" value="1"/>
</dbReference>
<organism evidence="8 9">
    <name type="scientific">Jejudonia soesokkakensis</name>
    <dbReference type="NCBI Taxonomy" id="1323432"/>
    <lineage>
        <taxon>Bacteria</taxon>
        <taxon>Pseudomonadati</taxon>
        <taxon>Bacteroidota</taxon>
        <taxon>Flavobacteriia</taxon>
        <taxon>Flavobacteriales</taxon>
        <taxon>Flavobacteriaceae</taxon>
        <taxon>Jejudonia</taxon>
    </lineage>
</organism>
<comment type="pathway">
    <text evidence="5">Cofactor metabolism; pyridoxal 5'-phosphate salvage; pyridoxal 5'-phosphate from pyridoxine 5'-phosphate: step 1/1.</text>
</comment>
<dbReference type="PANTHER" id="PTHR10851:SF0">
    <property type="entry name" value="PYRIDOXINE-5'-PHOSPHATE OXIDASE"/>
    <property type="match status" value="1"/>
</dbReference>
<dbReference type="InterPro" id="IPR011576">
    <property type="entry name" value="Pyridox_Oxase_N"/>
</dbReference>
<dbReference type="InterPro" id="IPR019740">
    <property type="entry name" value="Pyridox_Oxase_CS"/>
</dbReference>
<keyword evidence="2 5" id="KW-0285">Flavoprotein</keyword>
<feature type="binding site" evidence="5">
    <location>
        <begin position="78"/>
        <end position="79"/>
    </location>
    <ligand>
        <name>FMN</name>
        <dbReference type="ChEBI" id="CHEBI:58210"/>
    </ligand>
</feature>
<feature type="binding site" evidence="5">
    <location>
        <position position="68"/>
    </location>
    <ligand>
        <name>substrate</name>
    </ligand>
</feature>
<comment type="similarity">
    <text evidence="1 5">Belongs to the pyridoxamine 5'-phosphate oxidase family.</text>
</comment>
<comment type="catalytic activity">
    <reaction evidence="5">
        <text>pyridoxamine 5'-phosphate + O2 + H2O = pyridoxal 5'-phosphate + H2O2 + NH4(+)</text>
        <dbReference type="Rhea" id="RHEA:15817"/>
        <dbReference type="ChEBI" id="CHEBI:15377"/>
        <dbReference type="ChEBI" id="CHEBI:15379"/>
        <dbReference type="ChEBI" id="CHEBI:16240"/>
        <dbReference type="ChEBI" id="CHEBI:28938"/>
        <dbReference type="ChEBI" id="CHEBI:58451"/>
        <dbReference type="ChEBI" id="CHEBI:597326"/>
        <dbReference type="EC" id="1.4.3.5"/>
    </reaction>
</comment>
<dbReference type="NCBIfam" id="TIGR00558">
    <property type="entry name" value="pdxH"/>
    <property type="match status" value="1"/>
</dbReference>